<accession>A0A845BKV8</accession>
<proteinExistence type="predicted"/>
<evidence type="ECO:0000313" key="3">
    <source>
        <dbReference type="Proteomes" id="UP000467214"/>
    </source>
</evidence>
<dbReference type="Proteomes" id="UP000467214">
    <property type="component" value="Unassembled WGS sequence"/>
</dbReference>
<reference evidence="2 3" key="1">
    <citation type="submission" date="2019-12" db="EMBL/GenBank/DDBJ databases">
        <title>Neisseriaceae gen. nov. sp. Genome sequencing and assembly.</title>
        <authorList>
            <person name="Liu Z."/>
            <person name="Li A."/>
        </authorList>
    </citation>
    <scope>NUCLEOTIDE SEQUENCE [LARGE SCALE GENOMIC DNA]</scope>
    <source>
        <strain evidence="2 3">B2N2-7</strain>
    </source>
</reference>
<dbReference type="InterPro" id="IPR011622">
    <property type="entry name" value="7TMR_DISM_rcpt_extracell_dom2"/>
</dbReference>
<feature type="domain" description="7TM-DISM receptor extracellular" evidence="1">
    <location>
        <begin position="44"/>
        <end position="91"/>
    </location>
</feature>
<organism evidence="2 3">
    <name type="scientific">Craterilacuibacter sinensis</name>
    <dbReference type="NCBI Taxonomy" id="2686017"/>
    <lineage>
        <taxon>Bacteria</taxon>
        <taxon>Pseudomonadati</taxon>
        <taxon>Pseudomonadota</taxon>
        <taxon>Betaproteobacteria</taxon>
        <taxon>Neisseriales</taxon>
        <taxon>Neisseriaceae</taxon>
        <taxon>Craterilacuibacter</taxon>
    </lineage>
</organism>
<dbReference type="AlphaFoldDB" id="A0A845BKV8"/>
<dbReference type="Gene3D" id="2.60.40.2380">
    <property type="match status" value="1"/>
</dbReference>
<evidence type="ECO:0000313" key="2">
    <source>
        <dbReference type="EMBL" id="MXR37297.1"/>
    </source>
</evidence>
<name>A0A845BKV8_9NEIS</name>
<dbReference type="EMBL" id="WSSB01000008">
    <property type="protein sequence ID" value="MXR37297.1"/>
    <property type="molecule type" value="Genomic_DNA"/>
</dbReference>
<dbReference type="RefSeq" id="WP_160796815.1">
    <property type="nucleotide sequence ID" value="NZ_WSSB01000008.1"/>
</dbReference>
<gene>
    <name evidence="2" type="ORF">GQF02_09960</name>
</gene>
<protein>
    <recommendedName>
        <fullName evidence="1">7TM-DISM receptor extracellular domain-containing protein</fullName>
    </recommendedName>
</protein>
<comment type="caution">
    <text evidence="2">The sequence shown here is derived from an EMBL/GenBank/DDBJ whole genome shotgun (WGS) entry which is preliminary data.</text>
</comment>
<sequence>MKPLSSPPRRTHENWLFGIRLLALFLLTLWQLAQAGTAPESIRWALLADPHSMQSIDTVTGQRFTPATGEPALGYRTGMVWLRLTLSPDSAPSGYS</sequence>
<dbReference type="Pfam" id="PF07696">
    <property type="entry name" value="7TMR-DISMED2"/>
    <property type="match status" value="1"/>
</dbReference>
<keyword evidence="3" id="KW-1185">Reference proteome</keyword>
<evidence type="ECO:0000259" key="1">
    <source>
        <dbReference type="Pfam" id="PF07696"/>
    </source>
</evidence>